<protein>
    <submittedName>
        <fullName evidence="8">Uncharacterized protein</fullName>
    </submittedName>
</protein>
<keyword evidence="9" id="KW-1185">Reference proteome</keyword>
<dbReference type="InterPro" id="IPR000253">
    <property type="entry name" value="FHA_dom"/>
</dbReference>
<dbReference type="PROSITE" id="PS00108">
    <property type="entry name" value="PROTEIN_KINASE_ST"/>
    <property type="match status" value="1"/>
</dbReference>
<comment type="caution">
    <text evidence="8">The sequence shown here is derived from an EMBL/GenBank/DDBJ whole genome shotgun (WGS) entry which is preliminary data.</text>
</comment>
<dbReference type="Gene3D" id="2.60.200.20">
    <property type="match status" value="1"/>
</dbReference>
<dbReference type="InterPro" id="IPR008984">
    <property type="entry name" value="SMAD_FHA_dom_sf"/>
</dbReference>
<dbReference type="GO" id="GO:0005829">
    <property type="term" value="C:cytosol"/>
    <property type="evidence" value="ECO:0007669"/>
    <property type="project" value="TreeGrafter"/>
</dbReference>
<dbReference type="PROSITE" id="PS50011">
    <property type="entry name" value="PROTEIN_KINASE_DOM"/>
    <property type="match status" value="1"/>
</dbReference>
<sequence>MSKLTVMTAVPEKVIFYEGDLIDRYQVDKFLGEGTFGIVVKAKNRTTDSTVALKIMKFWELMPEERKTFGQRFEREYTCGQIDSPFLVRSIDKGEHKGNPFMVMEYCAGGSLEKLVINYSSYDEVDRLAVQCLLGLKALHENGVIHRDLKPVNILMDAEGNAKLTDFGIAGFQNARMTRRNFLGHAEAVFGTYAYMPPEQLNQKISFKAMSPATDLFSFGATFYEILTGKLPFGPLESEEHIGPYVLRANKGQWDDARMHLPGIPDHWTGIFEKSLHHDYKKRAQSANELLDMLNASDHKSNQHIHFDQHIVGLEVMHGDEPGRIYNLSRQAELTGDIIYIGWYNPEWPQANHIGIVEHHTSYISRFHATIIRDRVHKKWLISDGQTRIDVTNGQYRPSTNGTLVNGVEAGQQGIELHIGDIITFGDTTLKVIVKHR</sequence>
<gene>
    <name evidence="8" type="ORF">JCM31826_15530</name>
</gene>
<evidence type="ECO:0000256" key="4">
    <source>
        <dbReference type="ARBA" id="ARBA00022840"/>
    </source>
</evidence>
<keyword evidence="3" id="KW-0418">Kinase</keyword>
<evidence type="ECO:0000259" key="6">
    <source>
        <dbReference type="PROSITE" id="PS50006"/>
    </source>
</evidence>
<dbReference type="CDD" id="cd14014">
    <property type="entry name" value="STKc_PknB_like"/>
    <property type="match status" value="1"/>
</dbReference>
<dbReference type="GO" id="GO:0016020">
    <property type="term" value="C:membrane"/>
    <property type="evidence" value="ECO:0007669"/>
    <property type="project" value="TreeGrafter"/>
</dbReference>
<organism evidence="8 9">
    <name type="scientific">Thermaurantimonas aggregans</name>
    <dbReference type="NCBI Taxonomy" id="2173829"/>
    <lineage>
        <taxon>Bacteria</taxon>
        <taxon>Pseudomonadati</taxon>
        <taxon>Bacteroidota</taxon>
        <taxon>Flavobacteriia</taxon>
        <taxon>Flavobacteriales</taxon>
        <taxon>Schleiferiaceae</taxon>
        <taxon>Thermaurantimonas</taxon>
    </lineage>
</organism>
<evidence type="ECO:0000256" key="5">
    <source>
        <dbReference type="PROSITE-ProRule" id="PRU10141"/>
    </source>
</evidence>
<dbReference type="Pfam" id="PF00498">
    <property type="entry name" value="FHA"/>
    <property type="match status" value="1"/>
</dbReference>
<dbReference type="InterPro" id="IPR000719">
    <property type="entry name" value="Prot_kinase_dom"/>
</dbReference>
<feature type="domain" description="Protein kinase" evidence="7">
    <location>
        <begin position="25"/>
        <end position="307"/>
    </location>
</feature>
<dbReference type="InterPro" id="IPR011009">
    <property type="entry name" value="Kinase-like_dom_sf"/>
</dbReference>
<feature type="domain" description="FHA" evidence="6">
    <location>
        <begin position="339"/>
        <end position="410"/>
    </location>
</feature>
<dbReference type="PANTHER" id="PTHR24348">
    <property type="entry name" value="SERINE/THREONINE-PROTEIN KINASE UNC-51-RELATED"/>
    <property type="match status" value="1"/>
</dbReference>
<dbReference type="OrthoDB" id="9813021at2"/>
<dbReference type="InterPro" id="IPR045269">
    <property type="entry name" value="Atg1-like"/>
</dbReference>
<evidence type="ECO:0000256" key="1">
    <source>
        <dbReference type="ARBA" id="ARBA00022679"/>
    </source>
</evidence>
<dbReference type="EMBL" id="BHZE01000015">
    <property type="protein sequence ID" value="GCD78071.1"/>
    <property type="molecule type" value="Genomic_DNA"/>
</dbReference>
<dbReference type="Gene3D" id="1.10.510.10">
    <property type="entry name" value="Transferase(Phosphotransferase) domain 1"/>
    <property type="match status" value="1"/>
</dbReference>
<keyword evidence="1" id="KW-0808">Transferase</keyword>
<feature type="binding site" evidence="5">
    <location>
        <position position="54"/>
    </location>
    <ligand>
        <name>ATP</name>
        <dbReference type="ChEBI" id="CHEBI:30616"/>
    </ligand>
</feature>
<evidence type="ECO:0000259" key="7">
    <source>
        <dbReference type="PROSITE" id="PS50011"/>
    </source>
</evidence>
<proteinExistence type="predicted"/>
<dbReference type="GO" id="GO:0000407">
    <property type="term" value="C:phagophore assembly site"/>
    <property type="evidence" value="ECO:0007669"/>
    <property type="project" value="TreeGrafter"/>
</dbReference>
<dbReference type="CDD" id="cd00060">
    <property type="entry name" value="FHA"/>
    <property type="match status" value="1"/>
</dbReference>
<accession>A0A401XM43</accession>
<dbReference type="PROSITE" id="PS00107">
    <property type="entry name" value="PROTEIN_KINASE_ATP"/>
    <property type="match status" value="1"/>
</dbReference>
<reference evidence="8 9" key="1">
    <citation type="submission" date="2018-11" db="EMBL/GenBank/DDBJ databases">
        <title>Schleiferia aggregans sp. nov., a moderately thermophilic heterotrophic bacterium isolated from microbial mats at a terrestrial hot spring.</title>
        <authorList>
            <person name="Iino T."/>
            <person name="Ohkuma M."/>
            <person name="Haruta S."/>
        </authorList>
    </citation>
    <scope>NUCLEOTIDE SEQUENCE [LARGE SCALE GENOMIC DNA]</scope>
    <source>
        <strain evidence="8 9">LA</strain>
    </source>
</reference>
<dbReference type="GO" id="GO:0005776">
    <property type="term" value="C:autophagosome"/>
    <property type="evidence" value="ECO:0007669"/>
    <property type="project" value="TreeGrafter"/>
</dbReference>
<dbReference type="PANTHER" id="PTHR24348:SF22">
    <property type="entry name" value="NON-SPECIFIC SERINE_THREONINE PROTEIN KINASE"/>
    <property type="match status" value="1"/>
</dbReference>
<evidence type="ECO:0000313" key="8">
    <source>
        <dbReference type="EMBL" id="GCD78071.1"/>
    </source>
</evidence>
<dbReference type="SMART" id="SM00220">
    <property type="entry name" value="S_TKc"/>
    <property type="match status" value="1"/>
</dbReference>
<dbReference type="InterPro" id="IPR017441">
    <property type="entry name" value="Protein_kinase_ATP_BS"/>
</dbReference>
<keyword evidence="4 5" id="KW-0067">ATP-binding</keyword>
<dbReference type="RefSeq" id="WP_124398133.1">
    <property type="nucleotide sequence ID" value="NZ_BHZE01000015.1"/>
</dbReference>
<dbReference type="SUPFAM" id="SSF56112">
    <property type="entry name" value="Protein kinase-like (PK-like)"/>
    <property type="match status" value="1"/>
</dbReference>
<dbReference type="GO" id="GO:0005524">
    <property type="term" value="F:ATP binding"/>
    <property type="evidence" value="ECO:0007669"/>
    <property type="project" value="UniProtKB-UniRule"/>
</dbReference>
<evidence type="ECO:0000256" key="2">
    <source>
        <dbReference type="ARBA" id="ARBA00022741"/>
    </source>
</evidence>
<name>A0A401XM43_9FLAO</name>
<evidence type="ECO:0000313" key="9">
    <source>
        <dbReference type="Proteomes" id="UP000286715"/>
    </source>
</evidence>
<dbReference type="InterPro" id="IPR008271">
    <property type="entry name" value="Ser/Thr_kinase_AS"/>
</dbReference>
<keyword evidence="2 5" id="KW-0547">Nucleotide-binding</keyword>
<dbReference type="GO" id="GO:0004674">
    <property type="term" value="F:protein serine/threonine kinase activity"/>
    <property type="evidence" value="ECO:0007669"/>
    <property type="project" value="InterPro"/>
</dbReference>
<evidence type="ECO:0000256" key="3">
    <source>
        <dbReference type="ARBA" id="ARBA00022777"/>
    </source>
</evidence>
<dbReference type="SUPFAM" id="SSF49879">
    <property type="entry name" value="SMAD/FHA domain"/>
    <property type="match status" value="1"/>
</dbReference>
<dbReference type="PROSITE" id="PS50006">
    <property type="entry name" value="FHA_DOMAIN"/>
    <property type="match status" value="1"/>
</dbReference>
<dbReference type="Proteomes" id="UP000286715">
    <property type="component" value="Unassembled WGS sequence"/>
</dbReference>
<dbReference type="Pfam" id="PF00069">
    <property type="entry name" value="Pkinase"/>
    <property type="match status" value="1"/>
</dbReference>
<dbReference type="AlphaFoldDB" id="A0A401XM43"/>